<accession>A0A8H4RTQ0</accession>
<name>A0A8H4RTQ0_9HELO</name>
<organism evidence="2 3">
    <name type="scientific">Cudoniella acicularis</name>
    <dbReference type="NCBI Taxonomy" id="354080"/>
    <lineage>
        <taxon>Eukaryota</taxon>
        <taxon>Fungi</taxon>
        <taxon>Dikarya</taxon>
        <taxon>Ascomycota</taxon>
        <taxon>Pezizomycotina</taxon>
        <taxon>Leotiomycetes</taxon>
        <taxon>Helotiales</taxon>
        <taxon>Tricladiaceae</taxon>
        <taxon>Cudoniella</taxon>
    </lineage>
</organism>
<feature type="region of interest" description="Disordered" evidence="1">
    <location>
        <begin position="202"/>
        <end position="227"/>
    </location>
</feature>
<keyword evidence="3" id="KW-1185">Reference proteome</keyword>
<proteinExistence type="predicted"/>
<evidence type="ECO:0000256" key="1">
    <source>
        <dbReference type="SAM" id="MobiDB-lite"/>
    </source>
</evidence>
<evidence type="ECO:0000313" key="3">
    <source>
        <dbReference type="Proteomes" id="UP000566819"/>
    </source>
</evidence>
<feature type="compositionally biased region" description="Polar residues" evidence="1">
    <location>
        <begin position="18"/>
        <end position="31"/>
    </location>
</feature>
<dbReference type="Proteomes" id="UP000566819">
    <property type="component" value="Unassembled WGS sequence"/>
</dbReference>
<reference evidence="2 3" key="1">
    <citation type="submission" date="2020-03" db="EMBL/GenBank/DDBJ databases">
        <title>Draft Genome Sequence of Cudoniella acicularis.</title>
        <authorList>
            <person name="Buettner E."/>
            <person name="Kellner H."/>
        </authorList>
    </citation>
    <scope>NUCLEOTIDE SEQUENCE [LARGE SCALE GENOMIC DNA]</scope>
    <source>
        <strain evidence="2 3">DSM 108380</strain>
    </source>
</reference>
<protein>
    <submittedName>
        <fullName evidence="2">Uncharacterized protein</fullName>
    </submittedName>
</protein>
<comment type="caution">
    <text evidence="2">The sequence shown here is derived from an EMBL/GenBank/DDBJ whole genome shotgun (WGS) entry which is preliminary data.</text>
</comment>
<dbReference type="OrthoDB" id="3034343at2759"/>
<gene>
    <name evidence="2" type="ORF">G7Y89_g3202</name>
</gene>
<evidence type="ECO:0000313" key="2">
    <source>
        <dbReference type="EMBL" id="KAF4634896.1"/>
    </source>
</evidence>
<sequence>MHENFLEHPPPLRIRHQNGASNAKNGFGDSSQRWTKIQIEKRTTVGWDSITTFRAFTDYEQDVTRVENGKYAAPETHMKRTALYAEHGEKAVNMFSLPMLEGIVKRPQDRVAPGSHMDARPSYYPNTDTEAIVRPFREELLQTYFDVIHVSYPLLDPSRFTSIPQTGDPLLAVMYNLATPFNQNTPPTYQPLTDFLHQVYQSPASRNPRSTPPFPSTSSSTKQPNAAWSLAHNRHSHWTRPRSSPKYLPLNLVTATQRLLTTTSNLVGPLHRRKMERTRARPPLLPLRRELLRPHDNSHLLLSPGSPQ</sequence>
<dbReference type="AlphaFoldDB" id="A0A8H4RTQ0"/>
<feature type="region of interest" description="Disordered" evidence="1">
    <location>
        <begin position="1"/>
        <end position="31"/>
    </location>
</feature>
<dbReference type="EMBL" id="JAAMPI010000153">
    <property type="protein sequence ID" value="KAF4634896.1"/>
    <property type="molecule type" value="Genomic_DNA"/>
</dbReference>